<feature type="transmembrane region" description="Helical" evidence="8">
    <location>
        <begin position="324"/>
        <end position="348"/>
    </location>
</feature>
<comment type="subcellular location">
    <subcellularLocation>
        <location evidence="1">Membrane</location>
        <topology evidence="1">Multi-pass membrane protein</topology>
    </subcellularLocation>
</comment>
<dbReference type="AlphaFoldDB" id="A0AAU9M8B3"/>
<dbReference type="EMBL" id="CAKMRJ010001112">
    <property type="protein sequence ID" value="CAH1422967.1"/>
    <property type="molecule type" value="Genomic_DNA"/>
</dbReference>
<feature type="transmembrane region" description="Helical" evidence="8">
    <location>
        <begin position="61"/>
        <end position="84"/>
    </location>
</feature>
<evidence type="ECO:0000256" key="4">
    <source>
        <dbReference type="ARBA" id="ARBA00022692"/>
    </source>
</evidence>
<dbReference type="Pfam" id="PF01733">
    <property type="entry name" value="Nucleoside_tran"/>
    <property type="match status" value="1"/>
</dbReference>
<sequence length="480" mass="53863">MVNQHWQPSARDDQTEPKDPYYVAYIIHFLLGAGYLVPWNSFITAVDYFQYLYPAKHISKVFSVAYMVAAMTVLFILTCWSSFFKMKLPALKTRMNLGYALFVLVLLVAPITDWVDHRDEFGRGSNFAFVVLVSTVAVTGFAEGLTGGSLVGATGKLPGRYMQAVVAGNASAGVLVCMLRIITKASLPRSRKGLRTSTHIYFFTSTLIELLCIIFFNLLHRIPTIQHYMTEPTQTSHLDDHPPKTELRRPETLLVLKKLRWLAVSMVTIYVVTLSIFPGYLSENVNSTFFGDWYPVLLITAFNIGDFLGKCLTALYVLKRSRWVVWGCIGRVVFFPLFMGCIFGPNWLRKEVPVVLLTLLLGVSNGYLTSVLMIVAPKFVAVEESNISGIVMSLFLAIGGCLGFSVYNSIMLVLQSRLRLEDDNQHRLVLQWSFFQACSSLQSSATVTTKPVLKSLLKRLSYRQFPSVLKNNSEKTNGAT</sequence>
<evidence type="ECO:0000256" key="8">
    <source>
        <dbReference type="SAM" id="Phobius"/>
    </source>
</evidence>
<dbReference type="PANTHER" id="PTHR10332:SF76">
    <property type="entry name" value="EQUILIBRATIVE NUCLEOSIDE TRANSPORTER, MAJOR FACILITATOR SUPERFAMILY DOMAIN PROTEIN-RELATED"/>
    <property type="match status" value="1"/>
</dbReference>
<feature type="transmembrane region" description="Helical" evidence="8">
    <location>
        <begin position="387"/>
        <end position="407"/>
    </location>
</feature>
<reference evidence="9 10" key="1">
    <citation type="submission" date="2022-01" db="EMBL/GenBank/DDBJ databases">
        <authorList>
            <person name="Xiong W."/>
            <person name="Schranz E."/>
        </authorList>
    </citation>
    <scope>NUCLEOTIDE SEQUENCE [LARGE SCALE GENOMIC DNA]</scope>
</reference>
<keyword evidence="5 8" id="KW-1133">Transmembrane helix</keyword>
<feature type="transmembrane region" description="Helical" evidence="8">
    <location>
        <begin position="164"/>
        <end position="187"/>
    </location>
</feature>
<feature type="transmembrane region" description="Helical" evidence="8">
    <location>
        <begin position="127"/>
        <end position="152"/>
    </location>
</feature>
<accession>A0AAU9M8B3</accession>
<feature type="transmembrane region" description="Helical" evidence="8">
    <location>
        <begin position="21"/>
        <end position="41"/>
    </location>
</feature>
<evidence type="ECO:0000313" key="9">
    <source>
        <dbReference type="EMBL" id="CAH1422967.1"/>
    </source>
</evidence>
<comment type="similarity">
    <text evidence="2">Belongs to the SLC29A/ENT transporter (TC 2.A.57) family.</text>
</comment>
<feature type="transmembrane region" description="Helical" evidence="8">
    <location>
        <begin position="96"/>
        <end position="115"/>
    </location>
</feature>
<comment type="similarity">
    <text evidence="7">Belongs to the major facilitator superfamily. Phosphate:H(+) symporter (TC 2.A.1.9) family.</text>
</comment>
<evidence type="ECO:0000256" key="2">
    <source>
        <dbReference type="ARBA" id="ARBA00007965"/>
    </source>
</evidence>
<feature type="transmembrane region" description="Helical" evidence="8">
    <location>
        <begin position="199"/>
        <end position="219"/>
    </location>
</feature>
<proteinExistence type="inferred from homology"/>
<dbReference type="PANTHER" id="PTHR10332">
    <property type="entry name" value="EQUILIBRATIVE NUCLEOSIDE TRANSPORTER"/>
    <property type="match status" value="1"/>
</dbReference>
<dbReference type="InterPro" id="IPR036259">
    <property type="entry name" value="MFS_trans_sf"/>
</dbReference>
<keyword evidence="10" id="KW-1185">Reference proteome</keyword>
<dbReference type="GO" id="GO:0005886">
    <property type="term" value="C:plasma membrane"/>
    <property type="evidence" value="ECO:0007669"/>
    <property type="project" value="TreeGrafter"/>
</dbReference>
<comment type="caution">
    <text evidence="9">The sequence shown here is derived from an EMBL/GenBank/DDBJ whole genome shotgun (WGS) entry which is preliminary data.</text>
</comment>
<evidence type="ECO:0000256" key="6">
    <source>
        <dbReference type="ARBA" id="ARBA00023136"/>
    </source>
</evidence>
<keyword evidence="6 8" id="KW-0472">Membrane</keyword>
<organism evidence="9 10">
    <name type="scientific">Lactuca virosa</name>
    <dbReference type="NCBI Taxonomy" id="75947"/>
    <lineage>
        <taxon>Eukaryota</taxon>
        <taxon>Viridiplantae</taxon>
        <taxon>Streptophyta</taxon>
        <taxon>Embryophyta</taxon>
        <taxon>Tracheophyta</taxon>
        <taxon>Spermatophyta</taxon>
        <taxon>Magnoliopsida</taxon>
        <taxon>eudicotyledons</taxon>
        <taxon>Gunneridae</taxon>
        <taxon>Pentapetalae</taxon>
        <taxon>asterids</taxon>
        <taxon>campanulids</taxon>
        <taxon>Asterales</taxon>
        <taxon>Asteraceae</taxon>
        <taxon>Cichorioideae</taxon>
        <taxon>Cichorieae</taxon>
        <taxon>Lactucinae</taxon>
        <taxon>Lactuca</taxon>
    </lineage>
</organism>
<evidence type="ECO:0008006" key="11">
    <source>
        <dbReference type="Google" id="ProtNLM"/>
    </source>
</evidence>
<dbReference type="PIRSF" id="PIRSF016379">
    <property type="entry name" value="ENT"/>
    <property type="match status" value="1"/>
</dbReference>
<dbReference type="GO" id="GO:0005337">
    <property type="term" value="F:nucleoside transmembrane transporter activity"/>
    <property type="evidence" value="ECO:0007669"/>
    <property type="project" value="InterPro"/>
</dbReference>
<evidence type="ECO:0000256" key="7">
    <source>
        <dbReference type="ARBA" id="ARBA00044504"/>
    </source>
</evidence>
<dbReference type="SUPFAM" id="SSF103473">
    <property type="entry name" value="MFS general substrate transporter"/>
    <property type="match status" value="1"/>
</dbReference>
<keyword evidence="4 8" id="KW-0812">Transmembrane</keyword>
<feature type="transmembrane region" description="Helical" evidence="8">
    <location>
        <begin position="259"/>
        <end position="281"/>
    </location>
</feature>
<dbReference type="InterPro" id="IPR002259">
    <property type="entry name" value="Eqnu_transpt"/>
</dbReference>
<feature type="transmembrane region" description="Helical" evidence="8">
    <location>
        <begin position="293"/>
        <end position="317"/>
    </location>
</feature>
<evidence type="ECO:0000256" key="3">
    <source>
        <dbReference type="ARBA" id="ARBA00022448"/>
    </source>
</evidence>
<feature type="transmembrane region" description="Helical" evidence="8">
    <location>
        <begin position="354"/>
        <end position="375"/>
    </location>
</feature>
<evidence type="ECO:0000256" key="5">
    <source>
        <dbReference type="ARBA" id="ARBA00022989"/>
    </source>
</evidence>
<evidence type="ECO:0000313" key="10">
    <source>
        <dbReference type="Proteomes" id="UP001157418"/>
    </source>
</evidence>
<gene>
    <name evidence="9" type="ORF">LVIROSA_LOCUS10266</name>
</gene>
<evidence type="ECO:0000256" key="1">
    <source>
        <dbReference type="ARBA" id="ARBA00004141"/>
    </source>
</evidence>
<protein>
    <recommendedName>
        <fullName evidence="11">Equilibrative nucleoside transporter</fullName>
    </recommendedName>
</protein>
<name>A0AAU9M8B3_9ASTR</name>
<dbReference type="Proteomes" id="UP001157418">
    <property type="component" value="Unassembled WGS sequence"/>
</dbReference>
<keyword evidence="3" id="KW-0813">Transport</keyword>